<dbReference type="EMBL" id="QKKF02003003">
    <property type="protein sequence ID" value="RZF47890.1"/>
    <property type="molecule type" value="Genomic_DNA"/>
</dbReference>
<gene>
    <name evidence="1" type="ORF">LSTR_LSTR007887</name>
</gene>
<name>A0A482XQY5_LAOST</name>
<dbReference type="InParanoid" id="A0A482XQY5"/>
<sequence>MVSDFAQPERGQRTVALMKSRERTGQLTTTTRSLRPGCTTRYHTASSERLQMLLQPDRETSRKRAPCRRCMMQGQPDGGRACTTITPTGHWTTRLSTEATTRRWQDEKGKWMGAILLSIPNCCNIPLVRILIEIVENYVETTCLSRLSAWQRRKDIHEHYTNAYHETPLHKFYMNNKQVRDDRFRQESIDAHYDTELKRKDGVKVNAHVERKTNIDSSRLQHVDELNIKAMPKAHPEQVTRVNLRARILDRDHVLLNQHNLKNTVVTMPDGGKRTVSMKEDRVVLKNLKTTPLGKPGLADDSLPVSQQVHNAEKIVVPADAEAMTPFTHHYKMKRDEKK</sequence>
<reference evidence="1 2" key="1">
    <citation type="journal article" date="2017" name="Gigascience">
        <title>Genome sequence of the small brown planthopper, Laodelphax striatellus.</title>
        <authorList>
            <person name="Zhu J."/>
            <person name="Jiang F."/>
            <person name="Wang X."/>
            <person name="Yang P."/>
            <person name="Bao Y."/>
            <person name="Zhao W."/>
            <person name="Wang W."/>
            <person name="Lu H."/>
            <person name="Wang Q."/>
            <person name="Cui N."/>
            <person name="Li J."/>
            <person name="Chen X."/>
            <person name="Luo L."/>
            <person name="Yu J."/>
            <person name="Kang L."/>
            <person name="Cui F."/>
        </authorList>
    </citation>
    <scope>NUCLEOTIDE SEQUENCE [LARGE SCALE GENOMIC DNA]</scope>
    <source>
        <strain evidence="1">Lst14</strain>
    </source>
</reference>
<evidence type="ECO:0000313" key="1">
    <source>
        <dbReference type="EMBL" id="RZF47890.1"/>
    </source>
</evidence>
<evidence type="ECO:0000313" key="2">
    <source>
        <dbReference type="Proteomes" id="UP000291343"/>
    </source>
</evidence>
<keyword evidence="2" id="KW-1185">Reference proteome</keyword>
<dbReference type="AlphaFoldDB" id="A0A482XQY5"/>
<comment type="caution">
    <text evidence="1">The sequence shown here is derived from an EMBL/GenBank/DDBJ whole genome shotgun (WGS) entry which is preliminary data.</text>
</comment>
<protein>
    <submittedName>
        <fullName evidence="1">Uncharacterized protein</fullName>
    </submittedName>
</protein>
<dbReference type="Proteomes" id="UP000291343">
    <property type="component" value="Unassembled WGS sequence"/>
</dbReference>
<dbReference type="OrthoDB" id="10578685at2759"/>
<proteinExistence type="predicted"/>
<accession>A0A482XQY5</accession>
<organism evidence="1 2">
    <name type="scientific">Laodelphax striatellus</name>
    <name type="common">Small brown planthopper</name>
    <name type="synonym">Delphax striatella</name>
    <dbReference type="NCBI Taxonomy" id="195883"/>
    <lineage>
        <taxon>Eukaryota</taxon>
        <taxon>Metazoa</taxon>
        <taxon>Ecdysozoa</taxon>
        <taxon>Arthropoda</taxon>
        <taxon>Hexapoda</taxon>
        <taxon>Insecta</taxon>
        <taxon>Pterygota</taxon>
        <taxon>Neoptera</taxon>
        <taxon>Paraneoptera</taxon>
        <taxon>Hemiptera</taxon>
        <taxon>Auchenorrhyncha</taxon>
        <taxon>Fulgoroidea</taxon>
        <taxon>Delphacidae</taxon>
        <taxon>Criomorphinae</taxon>
        <taxon>Laodelphax</taxon>
    </lineage>
</organism>